<feature type="transmembrane region" description="Helical" evidence="6">
    <location>
        <begin position="231"/>
        <end position="257"/>
    </location>
</feature>
<sequence>MTHSEARPLLSLQEPHHESSWFGIPRRIQGMLLVALSVFTFSILSALVKYTTYSMPSMETVFWRSSVACLLNLVAMQVYGISLKVEREFWVPLATRCIGGCCGLVFGFYAMQQMVLADASVLWLTSSVMTFFLGAVFLNERVDAINLGSAFLSFIGVICVCRPTFIFGSSTDAQPPLLGVLSAFMAAAGEATAFTSMRRLKELHFMVTIHYFLVTGTVVSSLWLISKPSTIVIYMSVSLWLAVLGIGVCGFIGQLFLTRGFQLEKAGTASVMRYLDVVFIFIWDTVFLHETIIQNHQQERHTPHGRRQRPTPSKEALHIMADLVYKEIEVMATELQHFAHHANRKVIKPEDVVLLARKDPNLTRMLQRYQREQLPSSTVTKKRRRHGDERE</sequence>
<name>A0A8K1CHD8_PYTOL</name>
<evidence type="ECO:0000256" key="3">
    <source>
        <dbReference type="ARBA" id="ARBA00022989"/>
    </source>
</evidence>
<evidence type="ECO:0000313" key="9">
    <source>
        <dbReference type="Proteomes" id="UP000794436"/>
    </source>
</evidence>
<dbReference type="GO" id="GO:0016020">
    <property type="term" value="C:membrane"/>
    <property type="evidence" value="ECO:0007669"/>
    <property type="project" value="UniProtKB-SubCell"/>
</dbReference>
<comment type="caution">
    <text evidence="8">The sequence shown here is derived from an EMBL/GenBank/DDBJ whole genome shotgun (WGS) entry which is preliminary data.</text>
</comment>
<reference evidence="8" key="1">
    <citation type="submission" date="2019-03" db="EMBL/GenBank/DDBJ databases">
        <title>Long read genome sequence of the mycoparasitic Pythium oligandrum ATCC 38472 isolated from sugarbeet rhizosphere.</title>
        <authorList>
            <person name="Gaulin E."/>
        </authorList>
    </citation>
    <scope>NUCLEOTIDE SEQUENCE</scope>
    <source>
        <strain evidence="8">ATCC 38472_TT</strain>
    </source>
</reference>
<evidence type="ECO:0000256" key="6">
    <source>
        <dbReference type="SAM" id="Phobius"/>
    </source>
</evidence>
<keyword evidence="3 6" id="KW-1133">Transmembrane helix</keyword>
<dbReference type="InterPro" id="IPR009072">
    <property type="entry name" value="Histone-fold"/>
</dbReference>
<protein>
    <recommendedName>
        <fullName evidence="7">EamA domain-containing protein</fullName>
    </recommendedName>
</protein>
<comment type="subcellular location">
    <subcellularLocation>
        <location evidence="1">Membrane</location>
        <topology evidence="1">Multi-pass membrane protein</topology>
    </subcellularLocation>
</comment>
<dbReference type="SUPFAM" id="SSF47113">
    <property type="entry name" value="Histone-fold"/>
    <property type="match status" value="1"/>
</dbReference>
<accession>A0A8K1CHD8</accession>
<evidence type="ECO:0000256" key="4">
    <source>
        <dbReference type="ARBA" id="ARBA00023136"/>
    </source>
</evidence>
<feature type="transmembrane region" description="Helical" evidence="6">
    <location>
        <begin position="62"/>
        <end position="82"/>
    </location>
</feature>
<feature type="transmembrane region" description="Helical" evidence="6">
    <location>
        <begin position="30"/>
        <end position="50"/>
    </location>
</feature>
<dbReference type="GO" id="GO:0071821">
    <property type="term" value="C:FANCM-MHF complex"/>
    <property type="evidence" value="ECO:0007669"/>
    <property type="project" value="InterPro"/>
</dbReference>
<feature type="transmembrane region" description="Helical" evidence="6">
    <location>
        <begin position="121"/>
        <end position="138"/>
    </location>
</feature>
<evidence type="ECO:0000256" key="2">
    <source>
        <dbReference type="ARBA" id="ARBA00022692"/>
    </source>
</evidence>
<dbReference type="Proteomes" id="UP000794436">
    <property type="component" value="Unassembled WGS sequence"/>
</dbReference>
<dbReference type="InterPro" id="IPR037185">
    <property type="entry name" value="EmrE-like"/>
</dbReference>
<dbReference type="SUPFAM" id="SSF103481">
    <property type="entry name" value="Multidrug resistance efflux transporter EmrE"/>
    <property type="match status" value="2"/>
</dbReference>
<feature type="domain" description="EamA" evidence="7">
    <location>
        <begin position="30"/>
        <end position="160"/>
    </location>
</feature>
<evidence type="ECO:0000256" key="5">
    <source>
        <dbReference type="SAM" id="MobiDB-lite"/>
    </source>
</evidence>
<dbReference type="Gene3D" id="1.10.20.10">
    <property type="entry name" value="Histone, subunit A"/>
    <property type="match status" value="1"/>
</dbReference>
<dbReference type="CDD" id="cd22919">
    <property type="entry name" value="HFD_CENP-S"/>
    <property type="match status" value="1"/>
</dbReference>
<dbReference type="InterPro" id="IPR000620">
    <property type="entry name" value="EamA_dom"/>
</dbReference>
<gene>
    <name evidence="8" type="ORF">Poli38472_002532</name>
</gene>
<feature type="transmembrane region" description="Helical" evidence="6">
    <location>
        <begin position="203"/>
        <end position="225"/>
    </location>
</feature>
<dbReference type="PANTHER" id="PTHR22911:SF6">
    <property type="entry name" value="SOLUTE CARRIER FAMILY 35 MEMBER G1"/>
    <property type="match status" value="1"/>
</dbReference>
<proteinExistence type="predicted"/>
<feature type="transmembrane region" description="Helical" evidence="6">
    <location>
        <begin position="177"/>
        <end position="196"/>
    </location>
</feature>
<dbReference type="AlphaFoldDB" id="A0A8K1CHD8"/>
<dbReference type="GO" id="GO:0046982">
    <property type="term" value="F:protein heterodimerization activity"/>
    <property type="evidence" value="ECO:0007669"/>
    <property type="project" value="InterPro"/>
</dbReference>
<keyword evidence="9" id="KW-1185">Reference proteome</keyword>
<feature type="transmembrane region" description="Helical" evidence="6">
    <location>
        <begin position="145"/>
        <end position="165"/>
    </location>
</feature>
<keyword evidence="4 6" id="KW-0472">Membrane</keyword>
<dbReference type="Pfam" id="PF15630">
    <property type="entry name" value="CENP-S"/>
    <property type="match status" value="1"/>
</dbReference>
<dbReference type="Pfam" id="PF00892">
    <property type="entry name" value="EamA"/>
    <property type="match status" value="2"/>
</dbReference>
<feature type="transmembrane region" description="Helical" evidence="6">
    <location>
        <begin position="89"/>
        <end position="109"/>
    </location>
</feature>
<evidence type="ECO:0000313" key="8">
    <source>
        <dbReference type="EMBL" id="TMW63591.1"/>
    </source>
</evidence>
<feature type="domain" description="EamA" evidence="7">
    <location>
        <begin position="178"/>
        <end position="292"/>
    </location>
</feature>
<evidence type="ECO:0000259" key="7">
    <source>
        <dbReference type="Pfam" id="PF00892"/>
    </source>
</evidence>
<dbReference type="EMBL" id="SPLM01000072">
    <property type="protein sequence ID" value="TMW63591.1"/>
    <property type="molecule type" value="Genomic_DNA"/>
</dbReference>
<dbReference type="PANTHER" id="PTHR22911">
    <property type="entry name" value="ACYL-MALONYL CONDENSING ENZYME-RELATED"/>
    <property type="match status" value="1"/>
</dbReference>
<feature type="region of interest" description="Disordered" evidence="5">
    <location>
        <begin position="371"/>
        <end position="391"/>
    </location>
</feature>
<keyword evidence="2 6" id="KW-0812">Transmembrane</keyword>
<organism evidence="8 9">
    <name type="scientific">Pythium oligandrum</name>
    <name type="common">Mycoparasitic fungus</name>
    <dbReference type="NCBI Taxonomy" id="41045"/>
    <lineage>
        <taxon>Eukaryota</taxon>
        <taxon>Sar</taxon>
        <taxon>Stramenopiles</taxon>
        <taxon>Oomycota</taxon>
        <taxon>Peronosporomycetes</taxon>
        <taxon>Pythiales</taxon>
        <taxon>Pythiaceae</taxon>
        <taxon>Pythium</taxon>
    </lineage>
</organism>
<evidence type="ECO:0000256" key="1">
    <source>
        <dbReference type="ARBA" id="ARBA00004141"/>
    </source>
</evidence>
<dbReference type="InterPro" id="IPR029003">
    <property type="entry name" value="CENP-S/Mhf1"/>
</dbReference>
<dbReference type="OrthoDB" id="306876at2759"/>